<evidence type="ECO:0000313" key="2">
    <source>
        <dbReference type="Proteomes" id="UP001589688"/>
    </source>
</evidence>
<reference evidence="1 2" key="1">
    <citation type="submission" date="2024-09" db="EMBL/GenBank/DDBJ databases">
        <authorList>
            <person name="Sun Q."/>
            <person name="Mori K."/>
        </authorList>
    </citation>
    <scope>NUCLEOTIDE SEQUENCE [LARGE SCALE GENOMIC DNA]</scope>
    <source>
        <strain evidence="1 2">ATCC 51272</strain>
    </source>
</reference>
<accession>A0ABV5ZH86</accession>
<comment type="caution">
    <text evidence="1">The sequence shown here is derived from an EMBL/GenBank/DDBJ whole genome shotgun (WGS) entry which is preliminary data.</text>
</comment>
<gene>
    <name evidence="1" type="ORF">ACFFK8_02620</name>
</gene>
<protein>
    <submittedName>
        <fullName evidence="1">Uncharacterized protein</fullName>
    </submittedName>
</protein>
<dbReference type="RefSeq" id="WP_156924978.1">
    <property type="nucleotide sequence ID" value="NZ_JADU01000009.1"/>
</dbReference>
<sequence length="59" mass="6472">MERYLTFIVRNKRFVKNRRAVSVTAVGWARDLPAALQPGGGGVATAALLCFDDGFFALR</sequence>
<proteinExistence type="predicted"/>
<organism evidence="1 2">
    <name type="scientific">Hallella seregens ATCC 51272</name>
    <dbReference type="NCBI Taxonomy" id="1336250"/>
    <lineage>
        <taxon>Bacteria</taxon>
        <taxon>Pseudomonadati</taxon>
        <taxon>Bacteroidota</taxon>
        <taxon>Bacteroidia</taxon>
        <taxon>Bacteroidales</taxon>
        <taxon>Prevotellaceae</taxon>
        <taxon>Hallella</taxon>
    </lineage>
</organism>
<keyword evidence="2" id="KW-1185">Reference proteome</keyword>
<name>A0ABV5ZH86_9BACT</name>
<evidence type="ECO:0000313" key="1">
    <source>
        <dbReference type="EMBL" id="MFB9896737.1"/>
    </source>
</evidence>
<dbReference type="Proteomes" id="UP001589688">
    <property type="component" value="Unassembled WGS sequence"/>
</dbReference>
<dbReference type="EMBL" id="JBHLZF010000001">
    <property type="protein sequence ID" value="MFB9896737.1"/>
    <property type="molecule type" value="Genomic_DNA"/>
</dbReference>